<dbReference type="PANTHER" id="PTHR23049">
    <property type="entry name" value="MYOSIN REGULATORY LIGHT CHAIN 2"/>
    <property type="match status" value="1"/>
</dbReference>
<accession>A0A1S3I3T5</accession>
<evidence type="ECO:0000256" key="5">
    <source>
        <dbReference type="ARBA" id="ARBA00023175"/>
    </source>
</evidence>
<dbReference type="Proteomes" id="UP000085678">
    <property type="component" value="Unplaced"/>
</dbReference>
<evidence type="ECO:0000256" key="6">
    <source>
        <dbReference type="ARBA" id="ARBA00023179"/>
    </source>
</evidence>
<dbReference type="CDD" id="cd00051">
    <property type="entry name" value="EFh"/>
    <property type="match status" value="1"/>
</dbReference>
<reference evidence="10" key="1">
    <citation type="submission" date="2025-08" db="UniProtKB">
        <authorList>
            <consortium name="RefSeq"/>
        </authorList>
    </citation>
    <scope>IDENTIFICATION</scope>
    <source>
        <tissue evidence="10">Gonads</tissue>
    </source>
</reference>
<dbReference type="GO" id="GO:0005509">
    <property type="term" value="F:calcium ion binding"/>
    <property type="evidence" value="ECO:0007669"/>
    <property type="project" value="InterPro"/>
</dbReference>
<dbReference type="Pfam" id="PF13499">
    <property type="entry name" value="EF-hand_7"/>
    <property type="match status" value="1"/>
</dbReference>
<dbReference type="AlphaFoldDB" id="A0A1S3I3T5"/>
<evidence type="ECO:0000256" key="1">
    <source>
        <dbReference type="ARBA" id="ARBA00022723"/>
    </source>
</evidence>
<keyword evidence="4" id="KW-0518">Myosin</keyword>
<dbReference type="OrthoDB" id="429467at2759"/>
<name>A0A1S3I3T5_LINAN</name>
<protein>
    <submittedName>
        <fullName evidence="10">Myosin regulatory light chain, smooth muscle isoform X2</fullName>
    </submittedName>
</protein>
<feature type="domain" description="EF-hand" evidence="8">
    <location>
        <begin position="118"/>
        <end position="153"/>
    </location>
</feature>
<feature type="domain" description="EF-hand" evidence="8">
    <location>
        <begin position="49"/>
        <end position="84"/>
    </location>
</feature>
<dbReference type="InterPro" id="IPR050403">
    <property type="entry name" value="Myosin_RLC"/>
</dbReference>
<sequence>MASKARVQREKEKAAEKKAEEEAKDAGTPSTKKRAQRTTSNVFSLFSQSQIQEFKEAFTMIDQNRDGFIDVEDLKDMYASLGREPTKAELQEMLKEAPGQLNFTAFLTLFGEKTHGTDPEGTIMDAFKMFDGENVGYLEEEYFKDLLMNVGDQYNQSEINQTWKELPLEGGRIDYVKFTKILKGSNTEDVA</sequence>
<dbReference type="PROSITE" id="PS00018">
    <property type="entry name" value="EF_HAND_1"/>
    <property type="match status" value="1"/>
</dbReference>
<dbReference type="SMART" id="SM00054">
    <property type="entry name" value="EFh"/>
    <property type="match status" value="2"/>
</dbReference>
<evidence type="ECO:0000256" key="7">
    <source>
        <dbReference type="SAM" id="MobiDB-lite"/>
    </source>
</evidence>
<dbReference type="SUPFAM" id="SSF47473">
    <property type="entry name" value="EF-hand"/>
    <property type="match status" value="1"/>
</dbReference>
<dbReference type="PROSITE" id="PS50222">
    <property type="entry name" value="EF_HAND_2"/>
    <property type="match status" value="2"/>
</dbReference>
<dbReference type="InterPro" id="IPR018247">
    <property type="entry name" value="EF_Hand_1_Ca_BS"/>
</dbReference>
<dbReference type="Gene3D" id="1.10.238.10">
    <property type="entry name" value="EF-hand"/>
    <property type="match status" value="2"/>
</dbReference>
<dbReference type="GO" id="GO:0016459">
    <property type="term" value="C:myosin complex"/>
    <property type="evidence" value="ECO:0007669"/>
    <property type="project" value="UniProtKB-KW"/>
</dbReference>
<evidence type="ECO:0000313" key="9">
    <source>
        <dbReference type="Proteomes" id="UP000085678"/>
    </source>
</evidence>
<dbReference type="FunFam" id="1.10.238.10:FF:000007">
    <property type="entry name" value="Putative myosin regulatory light chain sqh"/>
    <property type="match status" value="1"/>
</dbReference>
<keyword evidence="6" id="KW-0514">Muscle protein</keyword>
<proteinExistence type="predicted"/>
<evidence type="ECO:0000256" key="3">
    <source>
        <dbReference type="ARBA" id="ARBA00022837"/>
    </source>
</evidence>
<evidence type="ECO:0000313" key="10">
    <source>
        <dbReference type="RefSeq" id="XP_013392925.1"/>
    </source>
</evidence>
<keyword evidence="1" id="KW-0479">Metal-binding</keyword>
<feature type="compositionally biased region" description="Basic and acidic residues" evidence="7">
    <location>
        <begin position="7"/>
        <end position="25"/>
    </location>
</feature>
<feature type="region of interest" description="Disordered" evidence="7">
    <location>
        <begin position="1"/>
        <end position="39"/>
    </location>
</feature>
<keyword evidence="5" id="KW-0505">Motor protein</keyword>
<keyword evidence="2" id="KW-0677">Repeat</keyword>
<dbReference type="InterPro" id="IPR002048">
    <property type="entry name" value="EF_hand_dom"/>
</dbReference>
<keyword evidence="3" id="KW-0106">Calcium</keyword>
<gene>
    <name evidence="10" type="primary">LOC106160770</name>
</gene>
<keyword evidence="9" id="KW-1185">Reference proteome</keyword>
<dbReference type="RefSeq" id="XP_013392925.1">
    <property type="nucleotide sequence ID" value="XM_013537471.1"/>
</dbReference>
<dbReference type="GeneID" id="106160770"/>
<dbReference type="InterPro" id="IPR011992">
    <property type="entry name" value="EF-hand-dom_pair"/>
</dbReference>
<evidence type="ECO:0000256" key="4">
    <source>
        <dbReference type="ARBA" id="ARBA00023123"/>
    </source>
</evidence>
<evidence type="ECO:0000259" key="8">
    <source>
        <dbReference type="PROSITE" id="PS50222"/>
    </source>
</evidence>
<evidence type="ECO:0000256" key="2">
    <source>
        <dbReference type="ARBA" id="ARBA00022737"/>
    </source>
</evidence>
<organism evidence="9 10">
    <name type="scientific">Lingula anatina</name>
    <name type="common">Brachiopod</name>
    <name type="synonym">Lingula unguis</name>
    <dbReference type="NCBI Taxonomy" id="7574"/>
    <lineage>
        <taxon>Eukaryota</taxon>
        <taxon>Metazoa</taxon>
        <taxon>Spiralia</taxon>
        <taxon>Lophotrochozoa</taxon>
        <taxon>Brachiopoda</taxon>
        <taxon>Linguliformea</taxon>
        <taxon>Lingulata</taxon>
        <taxon>Lingulida</taxon>
        <taxon>Linguloidea</taxon>
        <taxon>Lingulidae</taxon>
        <taxon>Lingula</taxon>
    </lineage>
</organism>